<keyword evidence="3" id="KW-1185">Reference proteome</keyword>
<dbReference type="EMBL" id="JBBCAQ010000008">
    <property type="protein sequence ID" value="KAK7602380.1"/>
    <property type="molecule type" value="Genomic_DNA"/>
</dbReference>
<reference evidence="2 3" key="1">
    <citation type="submission" date="2024-03" db="EMBL/GenBank/DDBJ databases">
        <title>Adaptation during the transition from Ophiocordyceps entomopathogen to insect associate is accompanied by gene loss and intensified selection.</title>
        <authorList>
            <person name="Ward C.M."/>
            <person name="Onetto C.A."/>
            <person name="Borneman A.R."/>
        </authorList>
    </citation>
    <scope>NUCLEOTIDE SEQUENCE [LARGE SCALE GENOMIC DNA]</scope>
    <source>
        <strain evidence="2">AWRI1</strain>
        <tissue evidence="2">Single Adult Female</tissue>
    </source>
</reference>
<accession>A0AAN9TT90</accession>
<gene>
    <name evidence="2" type="ORF">V9T40_007969</name>
</gene>
<keyword evidence="1" id="KW-0472">Membrane</keyword>
<keyword evidence="1" id="KW-1133">Transmembrane helix</keyword>
<protein>
    <submittedName>
        <fullName evidence="2">Uncharacterized protein</fullName>
    </submittedName>
</protein>
<evidence type="ECO:0000256" key="1">
    <source>
        <dbReference type="SAM" id="Phobius"/>
    </source>
</evidence>
<proteinExistence type="predicted"/>
<evidence type="ECO:0000313" key="2">
    <source>
        <dbReference type="EMBL" id="KAK7602380.1"/>
    </source>
</evidence>
<keyword evidence="1" id="KW-0812">Transmembrane</keyword>
<organism evidence="2 3">
    <name type="scientific">Parthenolecanium corni</name>
    <dbReference type="NCBI Taxonomy" id="536013"/>
    <lineage>
        <taxon>Eukaryota</taxon>
        <taxon>Metazoa</taxon>
        <taxon>Ecdysozoa</taxon>
        <taxon>Arthropoda</taxon>
        <taxon>Hexapoda</taxon>
        <taxon>Insecta</taxon>
        <taxon>Pterygota</taxon>
        <taxon>Neoptera</taxon>
        <taxon>Paraneoptera</taxon>
        <taxon>Hemiptera</taxon>
        <taxon>Sternorrhyncha</taxon>
        <taxon>Coccoidea</taxon>
        <taxon>Coccidae</taxon>
        <taxon>Parthenolecanium</taxon>
    </lineage>
</organism>
<dbReference type="AlphaFoldDB" id="A0AAN9TT90"/>
<feature type="transmembrane region" description="Helical" evidence="1">
    <location>
        <begin position="20"/>
        <end position="43"/>
    </location>
</feature>
<sequence length="83" mass="9651">MSHFMSSWFNFRLVVSFFGWMSQFSAGCLIFFPAASLISVWMSQFSAGCHNFRLDVSFFSWLSHFSSSCLNFRLDVSFHVQLL</sequence>
<dbReference type="Proteomes" id="UP001367676">
    <property type="component" value="Unassembled WGS sequence"/>
</dbReference>
<comment type="caution">
    <text evidence="2">The sequence shown here is derived from an EMBL/GenBank/DDBJ whole genome shotgun (WGS) entry which is preliminary data.</text>
</comment>
<name>A0AAN9TT90_9HEMI</name>
<evidence type="ECO:0000313" key="3">
    <source>
        <dbReference type="Proteomes" id="UP001367676"/>
    </source>
</evidence>